<dbReference type="EnsemblPlants" id="OB02G14890.1">
    <property type="protein sequence ID" value="OB02G14890.1"/>
    <property type="gene ID" value="OB02G14890"/>
</dbReference>
<organism evidence="1">
    <name type="scientific">Oryza brachyantha</name>
    <name type="common">malo sina</name>
    <dbReference type="NCBI Taxonomy" id="4533"/>
    <lineage>
        <taxon>Eukaryota</taxon>
        <taxon>Viridiplantae</taxon>
        <taxon>Streptophyta</taxon>
        <taxon>Embryophyta</taxon>
        <taxon>Tracheophyta</taxon>
        <taxon>Spermatophyta</taxon>
        <taxon>Magnoliopsida</taxon>
        <taxon>Liliopsida</taxon>
        <taxon>Poales</taxon>
        <taxon>Poaceae</taxon>
        <taxon>BOP clade</taxon>
        <taxon>Oryzoideae</taxon>
        <taxon>Oryzeae</taxon>
        <taxon>Oryzinae</taxon>
        <taxon>Oryza</taxon>
    </lineage>
</organism>
<reference evidence="1" key="1">
    <citation type="submission" date="2013-04" db="UniProtKB">
        <authorList>
            <consortium name="EnsemblPlants"/>
        </authorList>
    </citation>
    <scope>IDENTIFICATION</scope>
</reference>
<accession>J3LA22</accession>
<evidence type="ECO:0000313" key="2">
    <source>
        <dbReference type="Proteomes" id="UP000006038"/>
    </source>
</evidence>
<name>J3LA22_ORYBR</name>
<proteinExistence type="predicted"/>
<dbReference type="Gramene" id="OB02G14890.1">
    <property type="protein sequence ID" value="OB02G14890.1"/>
    <property type="gene ID" value="OB02G14890"/>
</dbReference>
<dbReference type="HOGENOM" id="CLU_2376199_0_0_1"/>
<dbReference type="Proteomes" id="UP000006038">
    <property type="component" value="Unassembled WGS sequence"/>
</dbReference>
<sequence>MAIESNSKDGKIISCFSYTKKLFKGAFLSQVSMETAYIIGTCLPDIFSTALLSPFGTHLMACYQCCVMDGPKGCQSYNRMFPDASTASLILMILP</sequence>
<dbReference type="AlphaFoldDB" id="J3LA22"/>
<evidence type="ECO:0000313" key="1">
    <source>
        <dbReference type="EnsemblPlants" id="OB02G14890.1"/>
    </source>
</evidence>
<keyword evidence="2" id="KW-1185">Reference proteome</keyword>
<protein>
    <submittedName>
        <fullName evidence="1">Uncharacterized protein</fullName>
    </submittedName>
</protein>